<dbReference type="RefSeq" id="WP_240178948.1">
    <property type="nucleotide sequence ID" value="NZ_CP092362.2"/>
</dbReference>
<dbReference type="EMBL" id="CP092362">
    <property type="protein sequence ID" value="ULN42530.1"/>
    <property type="molecule type" value="Genomic_DNA"/>
</dbReference>
<proteinExistence type="predicted"/>
<evidence type="ECO:0000256" key="1">
    <source>
        <dbReference type="SAM" id="MobiDB-lite"/>
    </source>
</evidence>
<name>A0ABY3TTQ6_9MYCO</name>
<reference evidence="2" key="1">
    <citation type="submission" date="2022-08" db="EMBL/GenBank/DDBJ databases">
        <title>Whole genome sequencing of non-tuberculosis mycobacteria type-strains.</title>
        <authorList>
            <person name="Igarashi Y."/>
            <person name="Osugi A."/>
            <person name="Mitarai S."/>
        </authorList>
    </citation>
    <scope>NUCLEOTIDE SEQUENCE</scope>
    <source>
        <strain evidence="2">JCM 16369</strain>
    </source>
</reference>
<dbReference type="Proteomes" id="UP001055337">
    <property type="component" value="Chromosome"/>
</dbReference>
<accession>A0ABY3TTQ6</accession>
<keyword evidence="3" id="KW-1185">Reference proteome</keyword>
<organism evidence="2 3">
    <name type="scientific">Mycolicibacterium crocinum</name>
    <dbReference type="NCBI Taxonomy" id="388459"/>
    <lineage>
        <taxon>Bacteria</taxon>
        <taxon>Bacillati</taxon>
        <taxon>Actinomycetota</taxon>
        <taxon>Actinomycetes</taxon>
        <taxon>Mycobacteriales</taxon>
        <taxon>Mycobacteriaceae</taxon>
        <taxon>Mycolicibacterium</taxon>
    </lineage>
</organism>
<evidence type="ECO:0000313" key="3">
    <source>
        <dbReference type="Proteomes" id="UP001055337"/>
    </source>
</evidence>
<sequence>MTAIAVAPVVAAGLVIAPHTSDIAVPRSVPTIQPQTLAVELTSATVHISTENTALARAAAAPPQANVTGAQLRNAVGYVAITAALIGLTPVWYAAFPVTIPASVAATALFDVVIHAFGGTITRPEGLTPLGSGLAGWAVGPLYLVKKAVRVTGKYLNSLVAPPSSSQPTAATIASRTVRPAHQTKSGLAGTHRTTRAKGNTARTPSAHRTAKPAHVSENKKRTAGSGRSTDKH</sequence>
<gene>
    <name evidence="2" type="ORF">MI149_05270</name>
</gene>
<feature type="compositionally biased region" description="Polar residues" evidence="1">
    <location>
        <begin position="163"/>
        <end position="175"/>
    </location>
</feature>
<evidence type="ECO:0000313" key="2">
    <source>
        <dbReference type="EMBL" id="ULN42530.1"/>
    </source>
</evidence>
<protein>
    <submittedName>
        <fullName evidence="2">Uncharacterized protein</fullName>
    </submittedName>
</protein>
<feature type="region of interest" description="Disordered" evidence="1">
    <location>
        <begin position="160"/>
        <end position="233"/>
    </location>
</feature>